<evidence type="ECO:0000256" key="8">
    <source>
        <dbReference type="ARBA" id="ARBA00032273"/>
    </source>
</evidence>
<dbReference type="GeneID" id="30964111"/>
<name>A0A1D2VIH3_9ASCO</name>
<proteinExistence type="inferred from homology"/>
<dbReference type="UniPathway" id="UPA00115">
    <property type="reaction ID" value="UER00412"/>
</dbReference>
<dbReference type="GO" id="GO:0004751">
    <property type="term" value="F:ribose-5-phosphate isomerase activity"/>
    <property type="evidence" value="ECO:0007669"/>
    <property type="project" value="UniProtKB-EC"/>
</dbReference>
<dbReference type="Pfam" id="PF06026">
    <property type="entry name" value="Rib_5-P_isom_A"/>
    <property type="match status" value="1"/>
</dbReference>
<evidence type="ECO:0000256" key="7">
    <source>
        <dbReference type="ARBA" id="ARBA00029734"/>
    </source>
</evidence>
<protein>
    <recommendedName>
        <fullName evidence="5">Ribose-5-phosphate isomerase</fullName>
        <ecNumber evidence="4">5.3.1.6</ecNumber>
    </recommendedName>
    <alternativeName>
        <fullName evidence="8">D-ribose-5-phosphate ketol-isomerase</fullName>
    </alternativeName>
    <alternativeName>
        <fullName evidence="7">Phosphoriboisomerase</fullName>
    </alternativeName>
</protein>
<dbReference type="CDD" id="cd01398">
    <property type="entry name" value="RPI_A"/>
    <property type="match status" value="1"/>
</dbReference>
<keyword evidence="6 9" id="KW-0413">Isomerase</keyword>
<dbReference type="SUPFAM" id="SSF100950">
    <property type="entry name" value="NagB/RpiA/CoA transferase-like"/>
    <property type="match status" value="1"/>
</dbReference>
<sequence>MTLVDINSLEPLADPLEQAKRAAAYMAVDQNVPKDAKFVGIGSGSTVVYAAERIGQLPNKDQFICIPTSFQSKQLIFDNDLKFGTIDQYLNVDITFDGADEVDSRLNCIKGGGACLFQEKLVASCSKKLVIIADYRKKSPRYLAENWRKGIPIEVVPIAWIKVKNDLINFGARSVQLRQGGTQKAGPVVTDNGNFIMDADFGVIDGDIKVLNDKIRGLVGVVETGLFVDMVEKAYFGNKDGSVTILFGENVEETI</sequence>
<dbReference type="EMBL" id="KV454479">
    <property type="protein sequence ID" value="ODV61320.1"/>
    <property type="molecule type" value="Genomic_DNA"/>
</dbReference>
<dbReference type="STRING" id="1344418.A0A1D2VIH3"/>
<dbReference type="NCBIfam" id="TIGR00021">
    <property type="entry name" value="rpiA"/>
    <property type="match status" value="1"/>
</dbReference>
<dbReference type="AlphaFoldDB" id="A0A1D2VIH3"/>
<evidence type="ECO:0000256" key="4">
    <source>
        <dbReference type="ARBA" id="ARBA00011959"/>
    </source>
</evidence>
<dbReference type="FunFam" id="3.30.70.260:FF:000018">
    <property type="entry name" value="Ribose-5-phosphate isomerase A"/>
    <property type="match status" value="1"/>
</dbReference>
<comment type="pathway">
    <text evidence="2">Carbohydrate degradation; pentose phosphate pathway; D-ribose 5-phosphate from D-ribulose 5-phosphate (non-oxidative stage): step 1/1.</text>
</comment>
<comment type="catalytic activity">
    <reaction evidence="1">
        <text>aldehydo-D-ribose 5-phosphate = D-ribulose 5-phosphate</text>
        <dbReference type="Rhea" id="RHEA:14657"/>
        <dbReference type="ChEBI" id="CHEBI:58121"/>
        <dbReference type="ChEBI" id="CHEBI:58273"/>
        <dbReference type="EC" id="5.3.1.6"/>
    </reaction>
</comment>
<dbReference type="PANTHER" id="PTHR11934:SF0">
    <property type="entry name" value="RIBOSE-5-PHOSPHATE ISOMERASE"/>
    <property type="match status" value="1"/>
</dbReference>
<organism evidence="9 10">
    <name type="scientific">Ascoidea rubescens DSM 1968</name>
    <dbReference type="NCBI Taxonomy" id="1344418"/>
    <lineage>
        <taxon>Eukaryota</taxon>
        <taxon>Fungi</taxon>
        <taxon>Dikarya</taxon>
        <taxon>Ascomycota</taxon>
        <taxon>Saccharomycotina</taxon>
        <taxon>Saccharomycetes</taxon>
        <taxon>Ascoideaceae</taxon>
        <taxon>Ascoidea</taxon>
    </lineage>
</organism>
<reference evidence="10" key="1">
    <citation type="submission" date="2016-05" db="EMBL/GenBank/DDBJ databases">
        <title>Comparative genomics of biotechnologically important yeasts.</title>
        <authorList>
            <consortium name="DOE Joint Genome Institute"/>
            <person name="Riley R."/>
            <person name="Haridas S."/>
            <person name="Wolfe K.H."/>
            <person name="Lopes M.R."/>
            <person name="Hittinger C.T."/>
            <person name="Goker M."/>
            <person name="Salamov A."/>
            <person name="Wisecaver J."/>
            <person name="Long T.M."/>
            <person name="Aerts A.L."/>
            <person name="Barry K."/>
            <person name="Choi C."/>
            <person name="Clum A."/>
            <person name="Coughlan A.Y."/>
            <person name="Deshpande S."/>
            <person name="Douglass A.P."/>
            <person name="Hanson S.J."/>
            <person name="Klenk H.-P."/>
            <person name="Labutti K."/>
            <person name="Lapidus A."/>
            <person name="Lindquist E."/>
            <person name="Lipzen A."/>
            <person name="Meier-Kolthoff J.P."/>
            <person name="Ohm R.A."/>
            <person name="Otillar R.P."/>
            <person name="Pangilinan J."/>
            <person name="Peng Y."/>
            <person name="Rokas A."/>
            <person name="Rosa C.A."/>
            <person name="Scheuner C."/>
            <person name="Sibirny A.A."/>
            <person name="Slot J.C."/>
            <person name="Stielow J.B."/>
            <person name="Sun H."/>
            <person name="Kurtzman C.P."/>
            <person name="Blackwell M."/>
            <person name="Grigoriev I.V."/>
            <person name="Jeffries T.W."/>
        </authorList>
    </citation>
    <scope>NUCLEOTIDE SEQUENCE [LARGE SCALE GENOMIC DNA]</scope>
    <source>
        <strain evidence="10">DSM 1968</strain>
    </source>
</reference>
<gene>
    <name evidence="9" type="ORF">ASCRUDRAFT_33905</name>
</gene>
<dbReference type="FunCoup" id="A0A1D2VIH3">
    <property type="interactions" value="916"/>
</dbReference>
<dbReference type="InterPro" id="IPR004788">
    <property type="entry name" value="Ribose5P_isomerase_type_A"/>
</dbReference>
<evidence type="ECO:0000256" key="5">
    <source>
        <dbReference type="ARBA" id="ARBA00019150"/>
    </source>
</evidence>
<evidence type="ECO:0000313" key="9">
    <source>
        <dbReference type="EMBL" id="ODV61320.1"/>
    </source>
</evidence>
<dbReference type="Gene3D" id="3.40.50.1360">
    <property type="match status" value="1"/>
</dbReference>
<dbReference type="SUPFAM" id="SSF75445">
    <property type="entry name" value="D-ribose-5-phosphate isomerase (RpiA), lid domain"/>
    <property type="match status" value="1"/>
</dbReference>
<dbReference type="GO" id="GO:0009052">
    <property type="term" value="P:pentose-phosphate shunt, non-oxidative branch"/>
    <property type="evidence" value="ECO:0007669"/>
    <property type="project" value="InterPro"/>
</dbReference>
<dbReference type="GO" id="GO:0006014">
    <property type="term" value="P:D-ribose metabolic process"/>
    <property type="evidence" value="ECO:0007669"/>
    <property type="project" value="TreeGrafter"/>
</dbReference>
<dbReference type="RefSeq" id="XP_020047627.1">
    <property type="nucleotide sequence ID" value="XM_020190475.1"/>
</dbReference>
<dbReference type="EC" id="5.3.1.6" evidence="4"/>
<evidence type="ECO:0000313" key="10">
    <source>
        <dbReference type="Proteomes" id="UP000095038"/>
    </source>
</evidence>
<evidence type="ECO:0000256" key="3">
    <source>
        <dbReference type="ARBA" id="ARBA00008088"/>
    </source>
</evidence>
<keyword evidence="10" id="KW-1185">Reference proteome</keyword>
<dbReference type="GO" id="GO:0005737">
    <property type="term" value="C:cytoplasm"/>
    <property type="evidence" value="ECO:0007669"/>
    <property type="project" value="TreeGrafter"/>
</dbReference>
<evidence type="ECO:0000256" key="2">
    <source>
        <dbReference type="ARBA" id="ARBA00004988"/>
    </source>
</evidence>
<evidence type="ECO:0000256" key="1">
    <source>
        <dbReference type="ARBA" id="ARBA00001713"/>
    </source>
</evidence>
<dbReference type="InParanoid" id="A0A1D2VIH3"/>
<dbReference type="OrthoDB" id="1555531at2759"/>
<comment type="similarity">
    <text evidence="3">Belongs to the ribose 5-phosphate isomerase family.</text>
</comment>
<dbReference type="InterPro" id="IPR037171">
    <property type="entry name" value="NagB/RpiA_transferase-like"/>
</dbReference>
<dbReference type="Proteomes" id="UP000095038">
    <property type="component" value="Unassembled WGS sequence"/>
</dbReference>
<accession>A0A1D2VIH3</accession>
<dbReference type="PANTHER" id="PTHR11934">
    <property type="entry name" value="RIBOSE-5-PHOSPHATE ISOMERASE"/>
    <property type="match status" value="1"/>
</dbReference>
<dbReference type="Gene3D" id="3.30.70.260">
    <property type="match status" value="1"/>
</dbReference>
<evidence type="ECO:0000256" key="6">
    <source>
        <dbReference type="ARBA" id="ARBA00023235"/>
    </source>
</evidence>
<dbReference type="FunFam" id="3.40.50.1360:FF:000014">
    <property type="entry name" value="Ribose 5-phosphate isomerase"/>
    <property type="match status" value="1"/>
</dbReference>